<comment type="caution">
    <text evidence="10">The sequence shown here is derived from an EMBL/GenBank/DDBJ whole genome shotgun (WGS) entry which is preliminary data.</text>
</comment>
<keyword evidence="3 7" id="KW-0853">WD repeat</keyword>
<feature type="compositionally biased region" description="Acidic residues" evidence="8">
    <location>
        <begin position="254"/>
        <end position="263"/>
    </location>
</feature>
<evidence type="ECO:0000256" key="2">
    <source>
        <dbReference type="ARBA" id="ARBA00022552"/>
    </source>
</evidence>
<dbReference type="PROSITE" id="PS00678">
    <property type="entry name" value="WD_REPEATS_1"/>
    <property type="match status" value="1"/>
</dbReference>
<comment type="subcellular location">
    <subcellularLocation>
        <location evidence="6">Nucleus</location>
        <location evidence="6">Nucleolus</location>
    </subcellularLocation>
    <subcellularLocation>
        <location evidence="6">Nucleus</location>
        <location evidence="6">Nucleoplasm</location>
    </subcellularLocation>
</comment>
<feature type="compositionally biased region" description="Low complexity" evidence="8">
    <location>
        <begin position="223"/>
        <end position="237"/>
    </location>
</feature>
<feature type="compositionally biased region" description="Acidic residues" evidence="8">
    <location>
        <begin position="129"/>
        <end position="168"/>
    </location>
</feature>
<dbReference type="GO" id="GO:0043021">
    <property type="term" value="F:ribonucleoprotein complex binding"/>
    <property type="evidence" value="ECO:0007669"/>
    <property type="project" value="UniProtKB-UniRule"/>
</dbReference>
<dbReference type="SUPFAM" id="SSF50978">
    <property type="entry name" value="WD40 repeat-like"/>
    <property type="match status" value="1"/>
</dbReference>
<dbReference type="InParanoid" id="D3BN75"/>
<feature type="compositionally biased region" description="Low complexity" evidence="8">
    <location>
        <begin position="7"/>
        <end position="23"/>
    </location>
</feature>
<reference evidence="10 11" key="1">
    <citation type="journal article" date="2011" name="Genome Res.">
        <title>Phylogeny-wide analysis of social amoeba genomes highlights ancient origins for complex intercellular communication.</title>
        <authorList>
            <person name="Heidel A.J."/>
            <person name="Lawal H.M."/>
            <person name="Felder M."/>
            <person name="Schilde C."/>
            <person name="Helps N.R."/>
            <person name="Tunggal B."/>
            <person name="Rivero F."/>
            <person name="John U."/>
            <person name="Schleicher M."/>
            <person name="Eichinger L."/>
            <person name="Platzer M."/>
            <person name="Noegel A.A."/>
            <person name="Schaap P."/>
            <person name="Gloeckner G."/>
        </authorList>
    </citation>
    <scope>NUCLEOTIDE SEQUENCE [LARGE SCALE GENOMIC DNA]</scope>
    <source>
        <strain evidence="11">ATCC 26659 / Pp 5 / PN500</strain>
    </source>
</reference>
<dbReference type="GO" id="GO:0000463">
    <property type="term" value="P:maturation of LSU-rRNA from tricistronic rRNA transcript (SSU-rRNA, 5.8S rRNA, LSU-rRNA)"/>
    <property type="evidence" value="ECO:0007669"/>
    <property type="project" value="UniProtKB-UniRule"/>
</dbReference>
<dbReference type="AlphaFoldDB" id="D3BN75"/>
<dbReference type="Proteomes" id="UP000001396">
    <property type="component" value="Unassembled WGS sequence"/>
</dbReference>
<dbReference type="InterPro" id="IPR019775">
    <property type="entry name" value="WD40_repeat_CS"/>
</dbReference>
<evidence type="ECO:0000256" key="6">
    <source>
        <dbReference type="HAMAP-Rule" id="MF_03027"/>
    </source>
</evidence>
<evidence type="ECO:0000259" key="9">
    <source>
        <dbReference type="SMART" id="SM01035"/>
    </source>
</evidence>
<dbReference type="Pfam" id="PF00400">
    <property type="entry name" value="WD40"/>
    <property type="match status" value="5"/>
</dbReference>
<evidence type="ECO:0000313" key="11">
    <source>
        <dbReference type="Proteomes" id="UP000001396"/>
    </source>
</evidence>
<feature type="region of interest" description="Disordered" evidence="8">
    <location>
        <begin position="1"/>
        <end position="263"/>
    </location>
</feature>
<dbReference type="Gene3D" id="2.130.10.10">
    <property type="entry name" value="YVTN repeat-like/Quinoprotein amine dehydrogenase"/>
    <property type="match status" value="1"/>
</dbReference>
<feature type="repeat" description="WD" evidence="7">
    <location>
        <begin position="550"/>
        <end position="591"/>
    </location>
</feature>
<dbReference type="InterPro" id="IPR028598">
    <property type="entry name" value="BOP1/Erb1"/>
</dbReference>
<dbReference type="Pfam" id="PF08145">
    <property type="entry name" value="BOP1NT"/>
    <property type="match status" value="1"/>
</dbReference>
<feature type="compositionally biased region" description="Basic and acidic residues" evidence="8">
    <location>
        <begin position="58"/>
        <end position="69"/>
    </location>
</feature>
<comment type="similarity">
    <text evidence="6">Belongs to the WD repeat BOP1/ERB1 family.</text>
</comment>
<dbReference type="SMART" id="SM00320">
    <property type="entry name" value="WD40"/>
    <property type="match status" value="5"/>
</dbReference>
<dbReference type="FunFam" id="2.130.10.10:FF:000061">
    <property type="entry name" value="Ribosome biogenesis protein BOP1 homolog"/>
    <property type="match status" value="1"/>
</dbReference>
<dbReference type="FunCoup" id="D3BN75">
    <property type="interactions" value="672"/>
</dbReference>
<feature type="domain" description="BOP1 N-terminal" evidence="9">
    <location>
        <begin position="276"/>
        <end position="543"/>
    </location>
</feature>
<dbReference type="InterPro" id="IPR012953">
    <property type="entry name" value="BOP1_N_dom"/>
</dbReference>
<evidence type="ECO:0000256" key="8">
    <source>
        <dbReference type="SAM" id="MobiDB-lite"/>
    </source>
</evidence>
<dbReference type="InterPro" id="IPR015943">
    <property type="entry name" value="WD40/YVTN_repeat-like_dom_sf"/>
</dbReference>
<dbReference type="PANTHER" id="PTHR17605">
    <property type="entry name" value="RIBOSOME BIOGENESIS PROTEIN BOP1 BLOCK OF PROLIFERATION 1 PROTEIN"/>
    <property type="match status" value="1"/>
</dbReference>
<protein>
    <recommendedName>
        <fullName evidence="6">Ribosome biogenesis protein BOP1 homolog</fullName>
    </recommendedName>
</protein>
<proteinExistence type="inferred from homology"/>
<keyword evidence="4" id="KW-0677">Repeat</keyword>
<dbReference type="InterPro" id="IPR001680">
    <property type="entry name" value="WD40_rpt"/>
</dbReference>
<evidence type="ECO:0000256" key="7">
    <source>
        <dbReference type="PROSITE-ProRule" id="PRU00221"/>
    </source>
</evidence>
<dbReference type="OMA" id="MRPAKGE"/>
<dbReference type="PANTHER" id="PTHR17605:SF0">
    <property type="entry name" value="RIBOSOME BIOGENESIS PROTEIN BOP1"/>
    <property type="match status" value="1"/>
</dbReference>
<dbReference type="PROSITE" id="PS50294">
    <property type="entry name" value="WD_REPEATS_REGION"/>
    <property type="match status" value="1"/>
</dbReference>
<evidence type="ECO:0000256" key="4">
    <source>
        <dbReference type="ARBA" id="ARBA00022737"/>
    </source>
</evidence>
<name>D3BN75_HETP5</name>
<keyword evidence="1 6" id="KW-0690">Ribosome biogenesis</keyword>
<dbReference type="STRING" id="670386.D3BN75"/>
<keyword evidence="5 6" id="KW-0539">Nucleus</keyword>
<evidence type="ECO:0000256" key="3">
    <source>
        <dbReference type="ARBA" id="ARBA00022574"/>
    </source>
</evidence>
<dbReference type="GO" id="GO:0005654">
    <property type="term" value="C:nucleoplasm"/>
    <property type="evidence" value="ECO:0007669"/>
    <property type="project" value="UniProtKB-SubCell"/>
</dbReference>
<keyword evidence="2 6" id="KW-0698">rRNA processing</keyword>
<feature type="compositionally biased region" description="Polar residues" evidence="8">
    <location>
        <begin position="41"/>
        <end position="52"/>
    </location>
</feature>
<feature type="compositionally biased region" description="Acidic residues" evidence="8">
    <location>
        <begin position="184"/>
        <end position="222"/>
    </location>
</feature>
<accession>D3BN75</accession>
<organism evidence="10 11">
    <name type="scientific">Heterostelium pallidum (strain ATCC 26659 / Pp 5 / PN500)</name>
    <name type="common">Cellular slime mold</name>
    <name type="synonym">Polysphondylium pallidum</name>
    <dbReference type="NCBI Taxonomy" id="670386"/>
    <lineage>
        <taxon>Eukaryota</taxon>
        <taxon>Amoebozoa</taxon>
        <taxon>Evosea</taxon>
        <taxon>Eumycetozoa</taxon>
        <taxon>Dictyostelia</taxon>
        <taxon>Acytosteliales</taxon>
        <taxon>Acytosteliaceae</taxon>
        <taxon>Heterostelium</taxon>
    </lineage>
</organism>
<evidence type="ECO:0000313" key="10">
    <source>
        <dbReference type="EMBL" id="EFA76735.1"/>
    </source>
</evidence>
<dbReference type="CDD" id="cd00200">
    <property type="entry name" value="WD40"/>
    <property type="match status" value="1"/>
</dbReference>
<dbReference type="GO" id="GO:0000466">
    <property type="term" value="P:maturation of 5.8S rRNA from tricistronic rRNA transcript (SSU-rRNA, 5.8S rRNA, LSU-rRNA)"/>
    <property type="evidence" value="ECO:0007669"/>
    <property type="project" value="UniProtKB-UniRule"/>
</dbReference>
<dbReference type="EMBL" id="ADBJ01000044">
    <property type="protein sequence ID" value="EFA76735.1"/>
    <property type="molecule type" value="Genomic_DNA"/>
</dbReference>
<dbReference type="GO" id="GO:0030687">
    <property type="term" value="C:preribosome, large subunit precursor"/>
    <property type="evidence" value="ECO:0007669"/>
    <property type="project" value="UniProtKB-UniRule"/>
</dbReference>
<dbReference type="RefSeq" id="XP_020428867.1">
    <property type="nucleotide sequence ID" value="XM_020580280.1"/>
</dbReference>
<dbReference type="GO" id="GO:0070545">
    <property type="term" value="C:PeBoW complex"/>
    <property type="evidence" value="ECO:0007669"/>
    <property type="project" value="TreeGrafter"/>
</dbReference>
<sequence>MDKKATKSTTATTTKGKVATSKKQPVESIVAKPTASVKKVATTTENKQQQPVANKTNGAEKKNNNKKVETVVAQPTAVPVKKVVESNTAAADASGKSLGKRKDTQSKPKAVIQEEKEDKENTFNFTKEIEEEEEEDQVAPEQESGDEDDLADFDSDAEDDDEDKELDDEYKKLLEFKKALANVEDGDDEDDDDEDSDDDSEEGLMSLESDDLESDEEDDIESDGVSTTTNGTATSKTDASSEDEYNDDPNQFYETDDSEEDESVVNRVGNIPMHWYDDEDHIGYDVNGNKIMKGEKRDALDKFLDQADPKFWRTVYDKVNDKKVELTDEDLELIKSIRQRRFPGGYNPYEDWYDPGPNPDSIHPLSNAPTPKRSFLPHKADELREVRRLAIAIRAGWIKLDDTKEEKESKANYDLWAPKSEAERQEDELLERTEKRISRIPAPKQKLPGHVESFNPPEEYLLTQNELKAWHLMDPSRRPHNFVPQKYEHMRRIPTYNNIIKERFERCLDLYLCPRKQRLKKLDKDGTHLLPKLPKPQDLRPFPSYEELQYKGHTSRVRSISVSPSGQWLASGSDDGTIKIWEVSTTRCVQTYNVEHTVFCVQWNPNKNLNILAASYDTKIIIITPKLYGEEPNPELESIFAKSSNDGQSGATKWYLLNKENGIRIEIENEFKVKTINWHHKGEYFSTVASEDQAKAVKIHHLSKRKTQAPFKKSKSAYQVSKFHPSKPIFFLADQNVIRVYDLMKQKLIKKVMTGSRYISSIDVHPSGDHLILGGYDKRVSWFDLDMSQPYKVMRYHKEAVRRVVYHPSLPLFASCSDDLSIHVFHGMTYDDYIQNALIVPLKILRRHRSDDGLGVLDIVFHPTQPWIFSAGADSTIRLFN</sequence>
<dbReference type="PROSITE" id="PS50082">
    <property type="entry name" value="WD_REPEATS_2"/>
    <property type="match status" value="1"/>
</dbReference>
<dbReference type="InterPro" id="IPR036322">
    <property type="entry name" value="WD40_repeat_dom_sf"/>
</dbReference>
<dbReference type="SMART" id="SM01035">
    <property type="entry name" value="BOP1NT"/>
    <property type="match status" value="1"/>
</dbReference>
<feature type="compositionally biased region" description="Basic and acidic residues" evidence="8">
    <location>
        <begin position="169"/>
        <end position="178"/>
    </location>
</feature>
<evidence type="ECO:0000256" key="1">
    <source>
        <dbReference type="ARBA" id="ARBA00022517"/>
    </source>
</evidence>
<dbReference type="GeneID" id="31364961"/>
<dbReference type="HAMAP" id="MF_03027">
    <property type="entry name" value="BOP1"/>
    <property type="match status" value="1"/>
</dbReference>
<comment type="function">
    <text evidence="6">Required for maturation of ribosomal RNAs and formation of the large ribosomal subunit.</text>
</comment>
<keyword evidence="11" id="KW-1185">Reference proteome</keyword>
<feature type="compositionally biased region" description="Basic and acidic residues" evidence="8">
    <location>
        <begin position="100"/>
        <end position="121"/>
    </location>
</feature>
<gene>
    <name evidence="10" type="ORF">PPL_09486</name>
</gene>
<evidence type="ECO:0000256" key="5">
    <source>
        <dbReference type="ARBA" id="ARBA00023242"/>
    </source>
</evidence>